<feature type="transmembrane region" description="Helical" evidence="2">
    <location>
        <begin position="3290"/>
        <end position="3311"/>
    </location>
</feature>
<evidence type="ECO:0000256" key="1">
    <source>
        <dbReference type="SAM" id="MobiDB-lite"/>
    </source>
</evidence>
<feature type="region of interest" description="Disordered" evidence="1">
    <location>
        <begin position="2756"/>
        <end position="2785"/>
    </location>
</feature>
<keyword evidence="2" id="KW-0812">Transmembrane</keyword>
<keyword evidence="2" id="KW-0472">Membrane</keyword>
<sequence length="3444" mass="361203">MLRRSKSRDLWQFLFLYLAIGSSPRTAFSLSTCVISFLGSSDSNRFSRQLDADSICSCTASPSAGSQVFIFYAGGNRDLARLCNSWSGGDLHSPTGNLSGLGATTVLPWIDASPHNATSLKFVGGRDLVVDGALAGTPTAAKLDLSYNLPNMPVLYFYQINGLVLRNLVFRELQFTGPLILIEDCTNVTMQNVTMTNVIISGETPGVLPSSQSTDHMQPYVNGGIISHLDYDFPPAVYGASPPTYGGDLMHPSQSRQSDSGGKHAASMYGGAIWLKNVSTARLEGISMASFITPFSSPNGLLISGSQGISTTGLHVRNFTAGLYPDGRGTQSTSAVLIRHSISVTFSGLECSSSTASCGPCLGVIDSTVQVTDSGFMNNLAVNGSGGGAVCVQSSQSSVVETRVRFERSRFSGNTATYGGAITLIGFDAGAPTLDVSFCTFDTNSATDRGGDIYLCEGSQISVDSSSFSFSHATAKDEDKDKDKDTSRIYYGGCVYGGSGVLASFTNSTFEGCRASTHGGALYFTNVITDGSYLGSPQTSITLEGCRFTNNIVDSCGGGLAVIADVDPSHGEQLRMNVTITNSEFTGHSANEGAAIWLSNEQSTVVHYKRADPGIDSVLAAVHLHNVTFTNNIAVAGRGGAVFMDRWSFQLNGGEVSQNRGMNCASEVAQGGAIALFDCLGIAQISNVRMSENQGTSGGAIGTDWCSLNIRNAYFVDNSCDSDGGGMMAGCFGAADQNSNSNRNYTIYTIDLYNVTFEGNRATGGGGGLAASCGNLTVVDSRFVDNWSDSFAGGGMKIESALDRGIGTLPYIVLRGVHFVNNSAMHHGGGLYMSQTSATVEDTTFENNEQIFNCDGVCDAGGGAMYISKSQGVVEIHNVTVVGNSAAKGGAMLLDLTNATMRHINFTGNTAIYDGGALLAAQRSANAANTTYVVELEDSMFEHNVAGNDGGALKVNQSLFSATDVIFRGNKALGGSQGPSGASGRGGAVYLDVPWTEALKADNLTAAKLDHCQFVGNSAGDSGGALYNTAAIIDILSCRFLNNTAAGTNGNLGVWDSSGGAIYGAYSAMRLVDSELSYNRAEGRGGALALQSCVVTVEGSHIGDNVAKFSGGAVAVGRNLLSENVADFPLRLVNSNLTDNTAAVEHGGSLFVDALPISILHCRVDYNKAKLLGGAMYLATSFNLTVQSSALQGNKAEIAGGAVYAKGATGEQTSVASLLGVKFQDNSARTAGGALWLSDWQLQMEDLDMVTNSAGTFTVAGSDNSGGAAYIANCVGPADLSNSRILENAAYQGGAFYVELCSMSVQNVIFEGNSAVGGDAGAIAAIGFTSTSSITSNRTFALDFRNNTFQNNTAGGRSGALKAYFVDVMMVDTHFLDNYAVQEGGAVHLQVVPPSLLYGDQENQVADKILIERCEFRRNVASNSGGALYHVTSAVHLRNSIFFENIAGNGVGSTLTSSTSVAQGISTAGGAVFATSCTATMEVINTTLDSNQADGQGGGVALISCSTNFENSTLVDNVAKLSGGGVAAGHQVTISQIEAPSVTFHKCNLTRNKGVKEDGGSIFTTGVHLNLYSCQLLHNMALRHGGAVYSSYAPSVLMCDSILVGNSAGQSGGAMWVETATFVQVNGSDVLENAAQASGGAIGLSNTHCTHLDAMTIINNTASEGGGVYIGMPEFTVTPEVDNLTCVDGFEGLLGETWVQRLFHASQYIVKSKRNELVAVVTNVTAIDNRASSGQGGAALFVATRGSILLDAFNASCNRAGDAGGGIAISDSRLEGATIYLSSSEMANNIATVRGGAVSLDGSRTHQQFVALGTSMRFNTAGLGGAISLQLNASAALHGSVLDGNIADDGSEDGTGSGGSVYALSCNWLVVNSTSIEASYAGRGHGGGIYTDGCKVVMLSEVGLRNNYATGAGGAAFLSASSTTSAVTSLAVISRSDMVYNMAGVGLNPSSGSSSSIATASVDGGSAGALFVGGKMIVLIDKTTFDGNMAEAQGGAVGVGLECPQAPDTYASPMPESMFSSGNTNSSWLHQGMRTLNVGIRELPIAANPTLQALERAAKRSAAYSCWAAVFNQPRFWGNTAGSSGGAVFSTSPYTLSVICCVVSQQNVEAAGLSKEEADQIELAGLIDTTTTRVASSSISNGVFDLATGRSVTPSNGISNMTLPYMGLMPMSDTARAVCFRRPASSALVANGQQENIARMGYGDEVATAPKFVALVALDSSDTVSNYMANKLTVLGSSEPVAAYMSTENNGETGGLGVVNGSSTSSGSSHQMAQWSSRAVLLVSGRRSNRCSPGQDCILTVPNNAIVGVNVSIFDAADQVANDTGMLRSVVRATIYAADPNRRADLLGNPLAQVVEGSASLEGIRVRAYKGDYVLKLMLDTYTGLQVSPLVLNVTVPPCSLGELPLDGGSICSKCTLNTYSLTVDAYDDIEVSMNSRNLACKSCPLNAICTGGAVLVPAQGYWHSAANSTVMHQCPNLLACRGGDDGANDELVRCQERWYAYFGEASRLTKLAQDPAGGTTLIGTYLEAYRKVKSAGNNTYLESLIGSPLSLDGTFDGFLLDCALWGVASDDPLSYMQKQCAQGYSGILCATCTQVDGTDYAILSDLSCSPCFPKIATIFIGLAIFIANSLLLGASVLMTFLTDYTADHEPNTLPAADLLKVLVIHYQIFLIVTRIHMNWPKSILGLQYVIASVTGSVKQAYSPSCLFSAANSAEQATVQVLAGLLLPICSTILVMLLWIVRYFYWNQRDPSKILTHNRSTSTSASTTEDAPGLNNGGKGGKLADATQLQGLPKSSRSLLPNTSSVVSAVCTDGGDGTISSNTSGAPTTQASLGGGRPAKELCSASSTGSFVLPPDMLPTVAIVLGGGPPKDGAPAAPMNPAPLKQVAPPTVTPSMPAATILQKPAAPSYDDEVPLRSAFAIAQVSFAASYRKQTIDVSAHKPDVGRQAANVSATSFPNQKPLLLSESVPENSCLNTQPSGALLADSSGPVLRKAPSLRPAASMSQLLHVGADRGIHHCHSLDSNLSLLPSTVLAGHPPVSTVDSSEETKLKPSKDSQQLGLFSMFSTRESLSFVDSNLPLMPQLFLVLMVASFVLMPTWATEALSIFSCYKLDNVNGAYSENQKATWPYGYWVRDMNQECYTGRHQTFWLPFGVVSVLLLCLAMPITSAAITFYYRKRLNEVEVLQVYGFLYRTYKPKVFFWESVSQAQTLLLVVVEVFGRTMWVFNQALLFEIFLICILMLNTYVSPLLYEQLTALQQLSLGVICLTVVLGLFTSVPTAQVSKVGQNVLGAIILFINCMVFLGFLVLFIRYVMPTLKVKVKEVALHLRSSLSRLTSERSSTWPRLSSLLKQSFTALHGPRTEDTSGTDAAGGSRQQRASLKPDSADNGIPILSAVLHACYCWLFSSPMGLYFQVTQRTPATSEPPRHRITPMPYELQAARPL</sequence>
<feature type="transmembrane region" description="Helical" evidence="2">
    <location>
        <begin position="2721"/>
        <end position="2745"/>
    </location>
</feature>
<accession>A0A8J4GVC6</accession>
<name>A0A8J4GVC6_9CHLO</name>
<dbReference type="PANTHER" id="PTHR11319">
    <property type="entry name" value="G PROTEIN-COUPLED RECEPTOR-RELATED"/>
    <property type="match status" value="1"/>
</dbReference>
<keyword evidence="3" id="KW-0732">Signal</keyword>
<feature type="chain" id="PRO_5035191660" evidence="3">
    <location>
        <begin position="30"/>
        <end position="3444"/>
    </location>
</feature>
<feature type="compositionally biased region" description="Polar residues" evidence="1">
    <location>
        <begin position="2818"/>
        <end position="2832"/>
    </location>
</feature>
<comment type="caution">
    <text evidence="4">The sequence shown here is derived from an EMBL/GenBank/DDBJ whole genome shotgun (WGS) entry which is preliminary data.</text>
</comment>
<proteinExistence type="predicted"/>
<feature type="transmembrane region" description="Helical" evidence="2">
    <location>
        <begin position="2659"/>
        <end position="2678"/>
    </location>
</feature>
<dbReference type="EMBL" id="BNCQ01000054">
    <property type="protein sequence ID" value="GIM14030.1"/>
    <property type="molecule type" value="Genomic_DNA"/>
</dbReference>
<gene>
    <name evidence="4" type="ORF">Vretimale_17061</name>
</gene>
<dbReference type="SMART" id="SM00710">
    <property type="entry name" value="PbH1"/>
    <property type="match status" value="23"/>
</dbReference>
<organism evidence="4 5">
    <name type="scientific">Volvox reticuliferus</name>
    <dbReference type="NCBI Taxonomy" id="1737510"/>
    <lineage>
        <taxon>Eukaryota</taxon>
        <taxon>Viridiplantae</taxon>
        <taxon>Chlorophyta</taxon>
        <taxon>core chlorophytes</taxon>
        <taxon>Chlorophyceae</taxon>
        <taxon>CS clade</taxon>
        <taxon>Chlamydomonadales</taxon>
        <taxon>Volvocaceae</taxon>
        <taxon>Volvox</taxon>
    </lineage>
</organism>
<dbReference type="SUPFAM" id="SSF51126">
    <property type="entry name" value="Pectin lyase-like"/>
    <property type="match status" value="5"/>
</dbReference>
<evidence type="ECO:0000313" key="4">
    <source>
        <dbReference type="EMBL" id="GIM14030.1"/>
    </source>
</evidence>
<feature type="region of interest" description="Disordered" evidence="1">
    <location>
        <begin position="2816"/>
        <end position="2839"/>
    </location>
</feature>
<feature type="transmembrane region" description="Helical" evidence="2">
    <location>
        <begin position="3149"/>
        <end position="3176"/>
    </location>
</feature>
<dbReference type="Proteomes" id="UP000722791">
    <property type="component" value="Unassembled WGS sequence"/>
</dbReference>
<evidence type="ECO:0000313" key="5">
    <source>
        <dbReference type="Proteomes" id="UP000722791"/>
    </source>
</evidence>
<dbReference type="PANTHER" id="PTHR11319:SF35">
    <property type="entry name" value="OUTER MEMBRANE PROTEIN PMPC-RELATED"/>
    <property type="match status" value="1"/>
</dbReference>
<evidence type="ECO:0000256" key="2">
    <source>
        <dbReference type="SAM" id="Phobius"/>
    </source>
</evidence>
<feature type="transmembrane region" description="Helical" evidence="2">
    <location>
        <begin position="2616"/>
        <end position="2638"/>
    </location>
</feature>
<feature type="transmembrane region" description="Helical" evidence="2">
    <location>
        <begin position="3226"/>
        <end position="3246"/>
    </location>
</feature>
<reference evidence="4" key="1">
    <citation type="journal article" date="2021" name="Proc. Natl. Acad. Sci. U.S.A.">
        <title>Three genomes in the algal genus Volvox reveal the fate of a haploid sex-determining region after a transition to homothallism.</title>
        <authorList>
            <person name="Yamamoto K."/>
            <person name="Hamaji T."/>
            <person name="Kawai-Toyooka H."/>
            <person name="Matsuzaki R."/>
            <person name="Takahashi F."/>
            <person name="Nishimura Y."/>
            <person name="Kawachi M."/>
            <person name="Noguchi H."/>
            <person name="Minakuchi Y."/>
            <person name="Umen J.G."/>
            <person name="Toyoda A."/>
            <person name="Nozaki H."/>
        </authorList>
    </citation>
    <scope>NUCLEOTIDE SEQUENCE</scope>
    <source>
        <strain evidence="4">NIES-3785</strain>
    </source>
</reference>
<feature type="signal peptide" evidence="3">
    <location>
        <begin position="1"/>
        <end position="29"/>
    </location>
</feature>
<evidence type="ECO:0000256" key="3">
    <source>
        <dbReference type="SAM" id="SignalP"/>
    </source>
</evidence>
<feature type="transmembrane region" description="Helical" evidence="2">
    <location>
        <begin position="3258"/>
        <end position="3278"/>
    </location>
</feature>
<dbReference type="InterPro" id="IPR006626">
    <property type="entry name" value="PbH1"/>
</dbReference>
<keyword evidence="2" id="KW-1133">Transmembrane helix</keyword>
<feature type="transmembrane region" description="Helical" evidence="2">
    <location>
        <begin position="3079"/>
        <end position="3101"/>
    </location>
</feature>
<feature type="region of interest" description="Disordered" evidence="1">
    <location>
        <begin position="3359"/>
        <end position="3384"/>
    </location>
</feature>
<dbReference type="InterPro" id="IPR011050">
    <property type="entry name" value="Pectin_lyase_fold/virulence"/>
</dbReference>
<protein>
    <submittedName>
        <fullName evidence="4">Uncharacterized protein</fullName>
    </submittedName>
</protein>